<name>S3BYA2_9BURK</name>
<evidence type="ECO:0000256" key="1">
    <source>
        <dbReference type="ARBA" id="ARBA00004651"/>
    </source>
</evidence>
<dbReference type="GO" id="GO:0050660">
    <property type="term" value="F:flavin adenine dinucleotide binding"/>
    <property type="evidence" value="ECO:0007669"/>
    <property type="project" value="InterPro"/>
</dbReference>
<dbReference type="InterPro" id="IPR005170">
    <property type="entry name" value="Transptr-assoc_dom"/>
</dbReference>
<feature type="domain" description="CBS" evidence="11">
    <location>
        <begin position="302"/>
        <end position="361"/>
    </location>
</feature>
<feature type="transmembrane region" description="Helical" evidence="10">
    <location>
        <begin position="76"/>
        <end position="99"/>
    </location>
</feature>
<keyword evidence="13" id="KW-1185">Reference proteome</keyword>
<dbReference type="RefSeq" id="WP_016474552.1">
    <property type="nucleotide sequence ID" value="NZ_KE150480.1"/>
</dbReference>
<dbReference type="EMBL" id="ATCF01000018">
    <property type="protein sequence ID" value="EPD99047.1"/>
    <property type="molecule type" value="Genomic_DNA"/>
</dbReference>
<evidence type="ECO:0000256" key="6">
    <source>
        <dbReference type="ARBA" id="ARBA00022989"/>
    </source>
</evidence>
<comment type="subcellular location">
    <subcellularLocation>
        <location evidence="1">Cell membrane</location>
        <topology evidence="1">Multi-pass membrane protein</topology>
    </subcellularLocation>
</comment>
<proteinExistence type="inferred from homology"/>
<dbReference type="InterPro" id="IPR044751">
    <property type="entry name" value="Ion_transp-like_CBS"/>
</dbReference>
<keyword evidence="6 10" id="KW-1133">Transmembrane helix</keyword>
<dbReference type="SUPFAM" id="SSF54631">
    <property type="entry name" value="CBS-domain pair"/>
    <property type="match status" value="1"/>
</dbReference>
<feature type="transmembrane region" description="Helical" evidence="10">
    <location>
        <begin position="184"/>
        <end position="207"/>
    </location>
</feature>
<feature type="domain" description="CBS" evidence="11">
    <location>
        <begin position="365"/>
        <end position="423"/>
    </location>
</feature>
<dbReference type="PANTHER" id="PTHR22777">
    <property type="entry name" value="HEMOLYSIN-RELATED"/>
    <property type="match status" value="1"/>
</dbReference>
<dbReference type="STRING" id="1203554.HMPREF1476_01318"/>
<comment type="similarity">
    <text evidence="2">Belongs to the UPF0053 family.</text>
</comment>
<comment type="caution">
    <text evidence="12">The sequence shown here is derived from an EMBL/GenBank/DDBJ whole genome shotgun (WGS) entry which is preliminary data.</text>
</comment>
<dbReference type="GO" id="GO:0005886">
    <property type="term" value="C:plasma membrane"/>
    <property type="evidence" value="ECO:0007669"/>
    <property type="project" value="UniProtKB-SubCell"/>
</dbReference>
<evidence type="ECO:0000256" key="4">
    <source>
        <dbReference type="ARBA" id="ARBA00022692"/>
    </source>
</evidence>
<dbReference type="SMART" id="SM01091">
    <property type="entry name" value="CorC_HlyC"/>
    <property type="match status" value="1"/>
</dbReference>
<dbReference type="CDD" id="cd04590">
    <property type="entry name" value="CBS_pair_CorC_HlyC_assoc"/>
    <property type="match status" value="1"/>
</dbReference>
<dbReference type="HOGENOM" id="CLU_015237_0_0_4"/>
<keyword evidence="5" id="KW-0677">Repeat</keyword>
<keyword evidence="8 10" id="KW-0472">Membrane</keyword>
<dbReference type="InterPro" id="IPR036318">
    <property type="entry name" value="FAD-bd_PCMH-like_sf"/>
</dbReference>
<protein>
    <recommendedName>
        <fullName evidence="11">CBS domain-containing protein</fullName>
    </recommendedName>
</protein>
<feature type="transmembrane region" description="Helical" evidence="10">
    <location>
        <begin position="154"/>
        <end position="172"/>
    </location>
</feature>
<reference evidence="12 13" key="1">
    <citation type="submission" date="2013-04" db="EMBL/GenBank/DDBJ databases">
        <title>The Genome Sequence of Sutterella wadsworthensis HGA0223.</title>
        <authorList>
            <consortium name="The Broad Institute Genomics Platform"/>
            <person name="Earl A."/>
            <person name="Ward D."/>
            <person name="Feldgarden M."/>
            <person name="Gevers D."/>
            <person name="Schmidt T.M."/>
            <person name="Dover J."/>
            <person name="Dai D."/>
            <person name="Walker B."/>
            <person name="Young S."/>
            <person name="Zeng Q."/>
            <person name="Gargeya S."/>
            <person name="Fitzgerald M."/>
            <person name="Haas B."/>
            <person name="Abouelleil A."/>
            <person name="Allen A.W."/>
            <person name="Alvarado L."/>
            <person name="Arachchi H.M."/>
            <person name="Berlin A.M."/>
            <person name="Chapman S.B."/>
            <person name="Gainer-Dewar J."/>
            <person name="Goldberg J."/>
            <person name="Griggs A."/>
            <person name="Gujja S."/>
            <person name="Hansen M."/>
            <person name="Howarth C."/>
            <person name="Imamovic A."/>
            <person name="Ireland A."/>
            <person name="Larimer J."/>
            <person name="McCowan C."/>
            <person name="Murphy C."/>
            <person name="Pearson M."/>
            <person name="Poon T.W."/>
            <person name="Priest M."/>
            <person name="Roberts A."/>
            <person name="Saif S."/>
            <person name="Shea T."/>
            <person name="Sisk P."/>
            <person name="Sykes S."/>
            <person name="Wortman J."/>
            <person name="Nusbaum C."/>
            <person name="Birren B."/>
        </authorList>
    </citation>
    <scope>NUCLEOTIDE SEQUENCE [LARGE SCALE GENOMIC DNA]</scope>
    <source>
        <strain evidence="12 13">HGA0223</strain>
    </source>
</reference>
<keyword evidence="7 9" id="KW-0129">CBS domain</keyword>
<feature type="transmembrane region" description="Helical" evidence="10">
    <location>
        <begin position="47"/>
        <end position="70"/>
    </location>
</feature>
<dbReference type="Gene3D" id="3.10.580.10">
    <property type="entry name" value="CBS-domain"/>
    <property type="match status" value="1"/>
</dbReference>
<dbReference type="InterPro" id="IPR023298">
    <property type="entry name" value="ATPase_P-typ_TM_dom_sf"/>
</dbReference>
<dbReference type="PATRIC" id="fig|1203554.3.peg.1378"/>
<evidence type="ECO:0000259" key="11">
    <source>
        <dbReference type="PROSITE" id="PS51371"/>
    </source>
</evidence>
<dbReference type="Proteomes" id="UP000014400">
    <property type="component" value="Unassembled WGS sequence"/>
</dbReference>
<dbReference type="eggNOG" id="COG1253">
    <property type="taxonomic scope" value="Bacteria"/>
</dbReference>
<dbReference type="PANTHER" id="PTHR22777:SF15">
    <property type="entry name" value="UPF0053 INNER MEMBRANE PROTEIN YOAE"/>
    <property type="match status" value="1"/>
</dbReference>
<dbReference type="SUPFAM" id="SSF81665">
    <property type="entry name" value="Calcium ATPase, transmembrane domain M"/>
    <property type="match status" value="1"/>
</dbReference>
<organism evidence="12 13">
    <name type="scientific">Sutterella wadsworthensis HGA0223</name>
    <dbReference type="NCBI Taxonomy" id="1203554"/>
    <lineage>
        <taxon>Bacteria</taxon>
        <taxon>Pseudomonadati</taxon>
        <taxon>Pseudomonadota</taxon>
        <taxon>Betaproteobacteria</taxon>
        <taxon>Burkholderiales</taxon>
        <taxon>Sutterellaceae</taxon>
        <taxon>Sutterella</taxon>
    </lineage>
</organism>
<keyword evidence="3" id="KW-1003">Cell membrane</keyword>
<evidence type="ECO:0000313" key="13">
    <source>
        <dbReference type="Proteomes" id="UP000014400"/>
    </source>
</evidence>
<dbReference type="AlphaFoldDB" id="S3BYA2"/>
<dbReference type="InterPro" id="IPR000644">
    <property type="entry name" value="CBS_dom"/>
</dbReference>
<feature type="transmembrane region" description="Helical" evidence="10">
    <location>
        <begin position="213"/>
        <end position="232"/>
    </location>
</feature>
<evidence type="ECO:0000256" key="5">
    <source>
        <dbReference type="ARBA" id="ARBA00022737"/>
    </source>
</evidence>
<feature type="transmembrane region" description="Helical" evidence="10">
    <location>
        <begin position="125"/>
        <end position="148"/>
    </location>
</feature>
<dbReference type="Pfam" id="PF00571">
    <property type="entry name" value="CBS"/>
    <property type="match status" value="2"/>
</dbReference>
<dbReference type="Pfam" id="PF03471">
    <property type="entry name" value="CorC_HlyC"/>
    <property type="match status" value="1"/>
</dbReference>
<dbReference type="InterPro" id="IPR016169">
    <property type="entry name" value="FAD-bd_PCMH_sub2"/>
</dbReference>
<evidence type="ECO:0000256" key="2">
    <source>
        <dbReference type="ARBA" id="ARBA00006337"/>
    </source>
</evidence>
<evidence type="ECO:0000256" key="3">
    <source>
        <dbReference type="ARBA" id="ARBA00022475"/>
    </source>
</evidence>
<dbReference type="SUPFAM" id="SSF56176">
    <property type="entry name" value="FAD-binding/transporter-associated domain-like"/>
    <property type="match status" value="1"/>
</dbReference>
<evidence type="ECO:0000256" key="8">
    <source>
        <dbReference type="ARBA" id="ARBA00023136"/>
    </source>
</evidence>
<evidence type="ECO:0000256" key="7">
    <source>
        <dbReference type="ARBA" id="ARBA00023122"/>
    </source>
</evidence>
<dbReference type="Gene3D" id="3.30.465.10">
    <property type="match status" value="1"/>
</dbReference>
<evidence type="ECO:0000256" key="9">
    <source>
        <dbReference type="PROSITE-ProRule" id="PRU00703"/>
    </source>
</evidence>
<dbReference type="InterPro" id="IPR005496">
    <property type="entry name" value="Integral_membrane_TerC"/>
</dbReference>
<evidence type="ECO:0000313" key="12">
    <source>
        <dbReference type="EMBL" id="EPD99047.1"/>
    </source>
</evidence>
<keyword evidence="4 10" id="KW-0812">Transmembrane</keyword>
<sequence>MEFLFDPTLWVGLLTLVVLELVLGIDNLVFIAILAKKLPAKQQDRALYTGLGMAIFLRLALLSVMSWLVGLTAPLFTLWGHSFSLRDLILCAGGLFLLFKATSELHERLEAHPHEESAAGSATSFWLVIVQILILDAVFSLDSIITAVGMVDNLGVMMAAVVIAIGVMMLASRPLTAFVNAHPTVVVLCLSFLLMIGLSLVADGFGFHIPKGYLYAAIGFSVMIEFFNQLAARNLRKHTEKLPFRARTLSAIVNLMGRPGEKVDTAAKGTAADGKPDMFAEEERHMVEGVLSLAERTVKTIMTPRCDVVWIDLEHPASEIAALIKREPHSCYPVCEGSLDNVIGILKAKDLAGDTLNPAAIADIARRRRALVVPETVSVIGLMRNFQEGNHHIILVADEFGIIQGLVTTHDLLEAIAGDFPDENEGRFIEPIAGGWSAEGAADLFLVEQTTQVSGLRPENDSCATLAGLLLEKFGRIPTAGESITFSGLRFDVVKATRSRIERVRISRADAH</sequence>
<feature type="transmembrane region" description="Helical" evidence="10">
    <location>
        <begin position="12"/>
        <end position="35"/>
    </location>
</feature>
<dbReference type="InterPro" id="IPR046342">
    <property type="entry name" value="CBS_dom_sf"/>
</dbReference>
<evidence type="ECO:0000256" key="10">
    <source>
        <dbReference type="SAM" id="Phobius"/>
    </source>
</evidence>
<dbReference type="Pfam" id="PF03741">
    <property type="entry name" value="TerC"/>
    <property type="match status" value="1"/>
</dbReference>
<dbReference type="SMART" id="SM00116">
    <property type="entry name" value="CBS"/>
    <property type="match status" value="2"/>
</dbReference>
<gene>
    <name evidence="12" type="ORF">HMPREF1476_01318</name>
</gene>
<dbReference type="PROSITE" id="PS51371">
    <property type="entry name" value="CBS"/>
    <property type="match status" value="2"/>
</dbReference>
<accession>S3BYA2</accession>